<dbReference type="AlphaFoldDB" id="A0A0U3NRJ7"/>
<accession>A0A0U3NRJ7</accession>
<sequence length="69" mass="8019">MELKLRNKMNGKRGLYVFPLLVTVLLFVNFYMIINHKSIVTTTIAMISAALLIILFFMSIWSIVKQTIR</sequence>
<feature type="transmembrane region" description="Helical" evidence="1">
    <location>
        <begin position="40"/>
        <end position="64"/>
    </location>
</feature>
<keyword evidence="1" id="KW-0472">Membrane</keyword>
<dbReference type="KEGG" id="lao:AOX59_12160"/>
<dbReference type="RefSeq" id="WP_068445916.1">
    <property type="nucleotide sequence ID" value="NZ_CP013862.1"/>
</dbReference>
<evidence type="ECO:0000256" key="1">
    <source>
        <dbReference type="SAM" id="Phobius"/>
    </source>
</evidence>
<proteinExistence type="predicted"/>
<dbReference type="Proteomes" id="UP000050331">
    <property type="component" value="Chromosome"/>
</dbReference>
<protein>
    <submittedName>
        <fullName evidence="2">Uncharacterized protein</fullName>
    </submittedName>
</protein>
<reference evidence="2 3" key="1">
    <citation type="submission" date="2016-01" db="EMBL/GenBank/DDBJ databases">
        <title>Complete genome sequence of strain Lentibacillus amyloliquefaciens LAM0015T isolated from saline sediment.</title>
        <authorList>
            <person name="Wang J.-L."/>
            <person name="He M.-X."/>
        </authorList>
    </citation>
    <scope>NUCLEOTIDE SEQUENCE [LARGE SCALE GENOMIC DNA]</scope>
    <source>
        <strain evidence="2 3">LAM0015</strain>
    </source>
</reference>
<organism evidence="2 3">
    <name type="scientific">Lentibacillus amyloliquefaciens</name>
    <dbReference type="NCBI Taxonomy" id="1472767"/>
    <lineage>
        <taxon>Bacteria</taxon>
        <taxon>Bacillati</taxon>
        <taxon>Bacillota</taxon>
        <taxon>Bacilli</taxon>
        <taxon>Bacillales</taxon>
        <taxon>Bacillaceae</taxon>
        <taxon>Lentibacillus</taxon>
    </lineage>
</organism>
<keyword evidence="1" id="KW-0812">Transmembrane</keyword>
<evidence type="ECO:0000313" key="3">
    <source>
        <dbReference type="Proteomes" id="UP000050331"/>
    </source>
</evidence>
<feature type="transmembrane region" description="Helical" evidence="1">
    <location>
        <begin position="14"/>
        <end position="34"/>
    </location>
</feature>
<keyword evidence="1" id="KW-1133">Transmembrane helix</keyword>
<dbReference type="EMBL" id="CP013862">
    <property type="protein sequence ID" value="ALX49275.1"/>
    <property type="molecule type" value="Genomic_DNA"/>
</dbReference>
<keyword evidence="3" id="KW-1185">Reference proteome</keyword>
<name>A0A0U3NRJ7_9BACI</name>
<evidence type="ECO:0000313" key="2">
    <source>
        <dbReference type="EMBL" id="ALX49275.1"/>
    </source>
</evidence>
<gene>
    <name evidence="2" type="ORF">AOX59_12160</name>
</gene>